<reference evidence="1" key="1">
    <citation type="submission" date="2021-02" db="EMBL/GenBank/DDBJ databases">
        <authorList>
            <person name="Nowell W R."/>
        </authorList>
    </citation>
    <scope>NUCLEOTIDE SEQUENCE</scope>
</reference>
<dbReference type="OrthoDB" id="10036592at2759"/>
<sequence>MMPISNESDIELQLYFLDCEPNSIVRLLNDKSIMDHLLRTTTTKIIKFEKKYQRKEAHRVTDIDQVSLSDSPSLYVPIEITKMKHRNMPLSISPSASTTRSSLSSIEIQTENKAFIPRAPPLPDSFDLAIKSQLQSLPKTLKIPGQQTLWSNVKNYEVAEYFNELTSTPNQKNSHISNVSKTKTILDDRKSYNIGMYYVLM</sequence>
<proteinExistence type="predicted"/>
<evidence type="ECO:0000313" key="2">
    <source>
        <dbReference type="Proteomes" id="UP000663825"/>
    </source>
</evidence>
<organism evidence="1 2">
    <name type="scientific">Rotaria socialis</name>
    <dbReference type="NCBI Taxonomy" id="392032"/>
    <lineage>
        <taxon>Eukaryota</taxon>
        <taxon>Metazoa</taxon>
        <taxon>Spiralia</taxon>
        <taxon>Gnathifera</taxon>
        <taxon>Rotifera</taxon>
        <taxon>Eurotatoria</taxon>
        <taxon>Bdelloidea</taxon>
        <taxon>Philodinida</taxon>
        <taxon>Philodinidae</taxon>
        <taxon>Rotaria</taxon>
    </lineage>
</organism>
<gene>
    <name evidence="1" type="ORF">TIS948_LOCUS31936</name>
</gene>
<dbReference type="EMBL" id="CAJNXB010005836">
    <property type="protein sequence ID" value="CAF3451090.1"/>
    <property type="molecule type" value="Genomic_DNA"/>
</dbReference>
<evidence type="ECO:0000313" key="1">
    <source>
        <dbReference type="EMBL" id="CAF3451090.1"/>
    </source>
</evidence>
<protein>
    <submittedName>
        <fullName evidence="1">Uncharacterized protein</fullName>
    </submittedName>
</protein>
<comment type="caution">
    <text evidence="1">The sequence shown here is derived from an EMBL/GenBank/DDBJ whole genome shotgun (WGS) entry which is preliminary data.</text>
</comment>
<dbReference type="Proteomes" id="UP000663825">
    <property type="component" value="Unassembled WGS sequence"/>
</dbReference>
<name>A0A818E0D5_9BILA</name>
<accession>A0A818E0D5</accession>
<dbReference type="AlphaFoldDB" id="A0A818E0D5"/>